<evidence type="ECO:0000256" key="2">
    <source>
        <dbReference type="ARBA" id="ARBA00022603"/>
    </source>
</evidence>
<comment type="similarity">
    <text evidence="1">Belongs to the CFA/CMAS family.</text>
</comment>
<evidence type="ECO:0000256" key="4">
    <source>
        <dbReference type="ARBA" id="ARBA00022691"/>
    </source>
</evidence>
<dbReference type="GO" id="GO:0032259">
    <property type="term" value="P:methylation"/>
    <property type="evidence" value="ECO:0007669"/>
    <property type="project" value="UniProtKB-KW"/>
</dbReference>
<evidence type="ECO:0000313" key="6">
    <source>
        <dbReference type="EMBL" id="CAA9292522.1"/>
    </source>
</evidence>
<keyword evidence="3" id="KW-0808">Transferase</keyword>
<dbReference type="InterPro" id="IPR050723">
    <property type="entry name" value="CFA/CMAS"/>
</dbReference>
<dbReference type="GO" id="GO:0008610">
    <property type="term" value="P:lipid biosynthetic process"/>
    <property type="evidence" value="ECO:0007669"/>
    <property type="project" value="InterPro"/>
</dbReference>
<keyword evidence="4" id="KW-0949">S-adenosyl-L-methionine</keyword>
<gene>
    <name evidence="6" type="ORF">AVDCRST_MAG63-4481</name>
</gene>
<dbReference type="PANTHER" id="PTHR43667:SF1">
    <property type="entry name" value="CYCLOPROPANE-FATTY-ACYL-PHOSPHOLIPID SYNTHASE"/>
    <property type="match status" value="1"/>
</dbReference>
<evidence type="ECO:0000256" key="1">
    <source>
        <dbReference type="ARBA" id="ARBA00010815"/>
    </source>
</evidence>
<accession>A0A6J4K0G1</accession>
<evidence type="ECO:0000256" key="3">
    <source>
        <dbReference type="ARBA" id="ARBA00022679"/>
    </source>
</evidence>
<dbReference type="InterPro" id="IPR029063">
    <property type="entry name" value="SAM-dependent_MTases_sf"/>
</dbReference>
<dbReference type="PANTHER" id="PTHR43667">
    <property type="entry name" value="CYCLOPROPANE-FATTY-ACYL-PHOSPHOLIPID SYNTHASE"/>
    <property type="match status" value="1"/>
</dbReference>
<keyword evidence="2" id="KW-0489">Methyltransferase</keyword>
<dbReference type="AlphaFoldDB" id="A0A6J4K0G1"/>
<protein>
    <recommendedName>
        <fullName evidence="7">Cyclopropane-fatty-acyl-phospholipid synthase</fullName>
    </recommendedName>
</protein>
<organism evidence="6">
    <name type="scientific">uncultured Armatimonadetes bacterium</name>
    <dbReference type="NCBI Taxonomy" id="157466"/>
    <lineage>
        <taxon>Bacteria</taxon>
        <taxon>Bacillati</taxon>
        <taxon>Armatimonadota</taxon>
        <taxon>environmental samples</taxon>
    </lineage>
</organism>
<dbReference type="SUPFAM" id="SSF53335">
    <property type="entry name" value="S-adenosyl-L-methionine-dependent methyltransferases"/>
    <property type="match status" value="1"/>
</dbReference>
<dbReference type="CDD" id="cd02440">
    <property type="entry name" value="AdoMet_MTases"/>
    <property type="match status" value="1"/>
</dbReference>
<keyword evidence="5" id="KW-0443">Lipid metabolism</keyword>
<evidence type="ECO:0008006" key="7">
    <source>
        <dbReference type="Google" id="ProtNLM"/>
    </source>
</evidence>
<dbReference type="GO" id="GO:0008168">
    <property type="term" value="F:methyltransferase activity"/>
    <property type="evidence" value="ECO:0007669"/>
    <property type="project" value="UniProtKB-KW"/>
</dbReference>
<proteinExistence type="inferred from homology"/>
<sequence>METPRRARALQRIEQMAPPAAHRGATTKQVAEVRSGGALAERVRAFAQQKLSDFPWPVVFHDWTGATYEAGGSEKHWSPGPLVVTLKTERAARTLLGHDALGFLDRFLEGEVDLTGNLYLLTDIKRYARFDLKALQKVPSLLLHAAFQDRARARVNVRSHYDIPQEALNLYLDRSYQSYSCAFFEDPTKREPGDLLRVGAGEADAFDSLEKAQWRKFKDAVDFVAPAPGETLLDIGCGYGGQLRVALENHPFGKVVGWTLSANQAREGAGRLAARFDESRWEINEGDYREETRVFDHVTSTGMVCHVGPRGLVPYVRHIRKHIRTGGRYLHHCMMISHRRVPHDWDVGIIFNKKYVWPGFHWFTPATHVRALEQNGFVVRRMVNRSEHYAKTTAAWYERMMAEKEAVIGHVGEPTFRAWQVFLAGVTASYLNGEVYLYRLYCEAV</sequence>
<dbReference type="Pfam" id="PF02353">
    <property type="entry name" value="CMAS"/>
    <property type="match status" value="1"/>
</dbReference>
<reference evidence="6" key="1">
    <citation type="submission" date="2020-02" db="EMBL/GenBank/DDBJ databases">
        <authorList>
            <person name="Meier V. D."/>
        </authorList>
    </citation>
    <scope>NUCLEOTIDE SEQUENCE</scope>
    <source>
        <strain evidence="6">AVDCRST_MAG63</strain>
    </source>
</reference>
<dbReference type="EMBL" id="CADCTO010000622">
    <property type="protein sequence ID" value="CAA9292522.1"/>
    <property type="molecule type" value="Genomic_DNA"/>
</dbReference>
<evidence type="ECO:0000256" key="5">
    <source>
        <dbReference type="ARBA" id="ARBA00023098"/>
    </source>
</evidence>
<dbReference type="PIRSF" id="PIRSF003085">
    <property type="entry name" value="CMAS"/>
    <property type="match status" value="1"/>
</dbReference>
<dbReference type="InterPro" id="IPR003333">
    <property type="entry name" value="CMAS"/>
</dbReference>
<name>A0A6J4K0G1_9BACT</name>
<dbReference type="Gene3D" id="3.40.50.150">
    <property type="entry name" value="Vaccinia Virus protein VP39"/>
    <property type="match status" value="1"/>
</dbReference>